<dbReference type="CDD" id="cd06085">
    <property type="entry name" value="KOW_Spt5_5"/>
    <property type="match status" value="1"/>
</dbReference>
<feature type="compositionally biased region" description="Polar residues" evidence="9">
    <location>
        <begin position="1"/>
        <end position="13"/>
    </location>
</feature>
<feature type="compositionally biased region" description="Polar residues" evidence="9">
    <location>
        <begin position="947"/>
        <end position="967"/>
    </location>
</feature>
<feature type="compositionally biased region" description="Polar residues" evidence="9">
    <location>
        <begin position="883"/>
        <end position="892"/>
    </location>
</feature>
<dbReference type="GeneID" id="54418228"/>
<dbReference type="GO" id="GO:0006368">
    <property type="term" value="P:transcription elongation by RNA polymerase II"/>
    <property type="evidence" value="ECO:0007669"/>
    <property type="project" value="TreeGrafter"/>
</dbReference>
<evidence type="ECO:0000256" key="5">
    <source>
        <dbReference type="ARBA" id="ARBA00023242"/>
    </source>
</evidence>
<feature type="domain" description="KOW" evidence="10">
    <location>
        <begin position="760"/>
        <end position="787"/>
    </location>
</feature>
<feature type="region of interest" description="Disordered" evidence="9">
    <location>
        <begin position="1"/>
        <end position="181"/>
    </location>
</feature>
<dbReference type="FunFam" id="3.30.70.940:FF:000005">
    <property type="entry name" value="Transcription elongation factor SPT5"/>
    <property type="match status" value="1"/>
</dbReference>
<dbReference type="InterPro" id="IPR041977">
    <property type="entry name" value="KOW_Spt5_4"/>
</dbReference>
<comment type="subcellular location">
    <subcellularLocation>
        <location evidence="1 8">Nucleus</location>
    </subcellularLocation>
</comment>
<dbReference type="EMBL" id="ML975166">
    <property type="protein sequence ID" value="KAF1810464.1"/>
    <property type="molecule type" value="Genomic_DNA"/>
</dbReference>
<dbReference type="Gene3D" id="2.30.30.30">
    <property type="match status" value="3"/>
</dbReference>
<feature type="compositionally biased region" description="Low complexity" evidence="9">
    <location>
        <begin position="1051"/>
        <end position="1077"/>
    </location>
</feature>
<name>A0A6G1FXF8_9PEZI</name>
<evidence type="ECO:0000256" key="3">
    <source>
        <dbReference type="ARBA" id="ARBA00020181"/>
    </source>
</evidence>
<comment type="subunit">
    <text evidence="7">Component of the SPT4-SPT5 complex. Interacts with RNA polymerase II.</text>
</comment>
<dbReference type="GO" id="GO:0003746">
    <property type="term" value="F:translation elongation factor activity"/>
    <property type="evidence" value="ECO:0007669"/>
    <property type="project" value="UniProtKB-KW"/>
</dbReference>
<dbReference type="InterPro" id="IPR017071">
    <property type="entry name" value="TF_Spt5_eukaryote"/>
</dbReference>
<dbReference type="InterPro" id="IPR039385">
    <property type="entry name" value="NGN_Euk"/>
</dbReference>
<evidence type="ECO:0000313" key="13">
    <source>
        <dbReference type="RefSeq" id="XP_033532095.1"/>
    </source>
</evidence>
<feature type="compositionally biased region" description="Acidic residues" evidence="9">
    <location>
        <begin position="140"/>
        <end position="161"/>
    </location>
</feature>
<organism evidence="11">
    <name type="scientific">Eremomyces bilateralis CBS 781.70</name>
    <dbReference type="NCBI Taxonomy" id="1392243"/>
    <lineage>
        <taxon>Eukaryota</taxon>
        <taxon>Fungi</taxon>
        <taxon>Dikarya</taxon>
        <taxon>Ascomycota</taxon>
        <taxon>Pezizomycotina</taxon>
        <taxon>Dothideomycetes</taxon>
        <taxon>Dothideomycetes incertae sedis</taxon>
        <taxon>Eremomycetales</taxon>
        <taxon>Eremomycetaceae</taxon>
        <taxon>Eremomyces</taxon>
    </lineage>
</organism>
<dbReference type="Proteomes" id="UP000504638">
    <property type="component" value="Unplaced"/>
</dbReference>
<dbReference type="GO" id="GO:0000785">
    <property type="term" value="C:chromatin"/>
    <property type="evidence" value="ECO:0007669"/>
    <property type="project" value="UniProtKB-ARBA"/>
</dbReference>
<dbReference type="Pfam" id="PF23042">
    <property type="entry name" value="KOW1_SPT5"/>
    <property type="match status" value="1"/>
</dbReference>
<feature type="domain" description="KOW" evidence="10">
    <location>
        <begin position="545"/>
        <end position="573"/>
    </location>
</feature>
<feature type="region of interest" description="Disordered" evidence="9">
    <location>
        <begin position="378"/>
        <end position="402"/>
    </location>
</feature>
<proteinExistence type="inferred from homology"/>
<dbReference type="SUPFAM" id="SSF50104">
    <property type="entry name" value="Translation proteins SH3-like domain"/>
    <property type="match status" value="1"/>
</dbReference>
<dbReference type="InterPro" id="IPR041976">
    <property type="entry name" value="KOW_Spt5_3"/>
</dbReference>
<evidence type="ECO:0000256" key="6">
    <source>
        <dbReference type="ARBA" id="ARBA00024691"/>
    </source>
</evidence>
<feature type="domain" description="KOW" evidence="10">
    <location>
        <begin position="328"/>
        <end position="355"/>
    </location>
</feature>
<evidence type="ECO:0000256" key="2">
    <source>
        <dbReference type="ARBA" id="ARBA00006956"/>
    </source>
</evidence>
<dbReference type="RefSeq" id="XP_033532095.1">
    <property type="nucleotide sequence ID" value="XM_033677658.1"/>
</dbReference>
<dbReference type="CDD" id="cd09888">
    <property type="entry name" value="NGN_Euk"/>
    <property type="match status" value="1"/>
</dbReference>
<dbReference type="PANTHER" id="PTHR11125">
    <property type="entry name" value="SUPPRESSOR OF TY 5"/>
    <property type="match status" value="1"/>
</dbReference>
<feature type="compositionally biased region" description="Basic and acidic residues" evidence="9">
    <location>
        <begin position="39"/>
        <end position="50"/>
    </location>
</feature>
<protein>
    <recommendedName>
        <fullName evidence="3 8">Transcription elongation factor SPT5</fullName>
    </recommendedName>
</protein>
<dbReference type="CDD" id="cd06083">
    <property type="entry name" value="KOW_Spt5_3"/>
    <property type="match status" value="1"/>
</dbReference>
<evidence type="ECO:0000313" key="12">
    <source>
        <dbReference type="Proteomes" id="UP000504638"/>
    </source>
</evidence>
<dbReference type="GO" id="GO:0006357">
    <property type="term" value="P:regulation of transcription by RNA polymerase II"/>
    <property type="evidence" value="ECO:0007669"/>
    <property type="project" value="InterPro"/>
</dbReference>
<dbReference type="InterPro" id="IPR041975">
    <property type="entry name" value="KOW_Spt5_2"/>
</dbReference>
<gene>
    <name evidence="11 13" type="ORF">P152DRAFT_440106</name>
</gene>
<dbReference type="GO" id="GO:0032044">
    <property type="term" value="C:DSIF complex"/>
    <property type="evidence" value="ECO:0007669"/>
    <property type="project" value="TreeGrafter"/>
</dbReference>
<reference evidence="13" key="2">
    <citation type="submission" date="2020-04" db="EMBL/GenBank/DDBJ databases">
        <authorList>
            <consortium name="NCBI Genome Project"/>
        </authorList>
    </citation>
    <scope>NUCLEOTIDE SEQUENCE</scope>
    <source>
        <strain evidence="13">CBS 781.70</strain>
    </source>
</reference>
<dbReference type="InterPro" id="IPR041978">
    <property type="entry name" value="KOW_Spt5_5"/>
</dbReference>
<evidence type="ECO:0000256" key="1">
    <source>
        <dbReference type="ARBA" id="ARBA00004123"/>
    </source>
</evidence>
<dbReference type="Pfam" id="PF23284">
    <property type="entry name" value="KOW2_Spt5"/>
    <property type="match status" value="1"/>
</dbReference>
<dbReference type="GO" id="GO:0003729">
    <property type="term" value="F:mRNA binding"/>
    <property type="evidence" value="ECO:0007669"/>
    <property type="project" value="TreeGrafter"/>
</dbReference>
<dbReference type="PIRSF" id="PIRSF036945">
    <property type="entry name" value="Spt5"/>
    <property type="match status" value="1"/>
</dbReference>
<dbReference type="PANTHER" id="PTHR11125:SF7">
    <property type="entry name" value="TRANSCRIPTION ELONGATION FACTOR SPT5"/>
    <property type="match status" value="1"/>
</dbReference>
<evidence type="ECO:0000256" key="4">
    <source>
        <dbReference type="ARBA" id="ARBA00023163"/>
    </source>
</evidence>
<feature type="region of interest" description="Disordered" evidence="9">
    <location>
        <begin position="727"/>
        <end position="755"/>
    </location>
</feature>
<evidence type="ECO:0000313" key="11">
    <source>
        <dbReference type="EMBL" id="KAF1810464.1"/>
    </source>
</evidence>
<sequence>MSALYNQDFGSGTESDDDDFNPAPPVESDNEDAGNGSDDQSRSAREPSKVDDDDEDVAAPRPSRFSKSASPVVREADDEDEEREERDTKDVDEDDEDRGGDAAEGDDDEEDDDEDGDEEDDVVAGRPRKRRRRDPRLQFIDEEAEVDDEEDEDEIEEDDIGDEPHPDDNLELNLGGVDDDRHHRQLDRQRDLMASLDAEKQAEEWRQKYGKQSRMAMDDVVVPQRLLLPTVDDPSIWAVRCREGKEKEVVLSVMRRWDSRLNTREPIPLISAFSRGDLMAGHIYIEARRQDDVFLATDGLQDCYPRSKCMLIPINEMPGLLRVQKSKSLEPGMYVRIKRGLYAGDLAQVEEVETNGLEVQLRLIPRLNYGITEDPNAPAGDAKRKRFGVKKGPTAASRPPQRLFSEHEARKKNAKYLGAAKGLQRNAISYMNDTYIDGFLLKDFKLQHIQTENVNPTLEEVTKFAAGAEDGTENLDLQAIAATLKATQDASSYASGDIVEIYQGEQSGLVGKVATVHGDIVSLDIMEGGKPGMRIDAPVKDLRKKFVEGDHVKVIGGSKYHDEAGMVVRIIKDRVTLLTDSNSQEITVFSKDLRKAADSGVSTVSSKYDLYDLVQLDATTVACVIKADRESIRVLDQNGSVRTLLPSSISNKIDRRRNAVATDREGSEIRTDDTVKEYSGEQKQGSVLHIHRNNLFCQNRTQAENAGVFVVRSLNVTTVAAKGGRVNAGPDLSKMNPALQRNGSPNGAPMMPPPRTMGRDRMIGQTVSIRKGPHKGLLGIVKDATDTMARVELHTKSKTVSVSKDMLLIRDSESGKALPRAGAGGFGRTPIRYGNTPSRVPDGAWSGSRTPAGAGGGQTPAWGMRSAGDIPAWKRHDGGMTPSPWNSSSRTPAYSRDDGGRTAYAREDGGRTAYARDDGGRTAYGGSGGSGGSWGASSRTPHGAHGFSSSNTWNDGSRTPAYNSGSRTPAPHHASTPGVTAPTPGDSAPTPGDGIGYTPAISAPTPGDHYNDRYGAPTPSDRYSAATPADHFNAPTPAAPADHPTPRYGQTPAVGAPTPGAYAAPTPGAYGAPTPGVFAAETPGGWGGAGSPDDDPRYE</sequence>
<evidence type="ECO:0000256" key="9">
    <source>
        <dbReference type="SAM" id="MobiDB-lite"/>
    </source>
</evidence>
<dbReference type="SMART" id="SM00739">
    <property type="entry name" value="KOW"/>
    <property type="match status" value="5"/>
</dbReference>
<keyword evidence="5 8" id="KW-0539">Nucleus</keyword>
<feature type="domain" description="KOW" evidence="10">
    <location>
        <begin position="668"/>
        <end position="693"/>
    </location>
</feature>
<keyword evidence="4 8" id="KW-0804">Transcription</keyword>
<dbReference type="Pfam" id="PF03439">
    <property type="entry name" value="Spt5-NGN"/>
    <property type="match status" value="1"/>
</dbReference>
<dbReference type="InterPro" id="IPR039659">
    <property type="entry name" value="SPT5"/>
</dbReference>
<dbReference type="InterPro" id="IPR014722">
    <property type="entry name" value="Rib_uL2_dom2"/>
</dbReference>
<comment type="function">
    <text evidence="6 8">The SPT4-SPT5 complex mediates both activation and inhibition of transcription elongation, and plays a role in pre-mRNA processing. This complex seems to be important for the stability of the RNA polymerase II elongation machinery on the chromatin template but not for the inherent ability of this machinery to translocate down the gene.</text>
</comment>
<keyword evidence="11 13" id="KW-0648">Protein biosynthesis</keyword>
<dbReference type="Pfam" id="PF23037">
    <property type="entry name" value="KOWx_SPT5"/>
    <property type="match status" value="1"/>
</dbReference>
<dbReference type="InterPro" id="IPR041973">
    <property type="entry name" value="KOW_Spt5_1"/>
</dbReference>
<dbReference type="CDD" id="cd06084">
    <property type="entry name" value="KOW_Spt5_4"/>
    <property type="match status" value="1"/>
</dbReference>
<reference evidence="13" key="3">
    <citation type="submission" date="2025-04" db="UniProtKB">
        <authorList>
            <consortium name="RefSeq"/>
        </authorList>
    </citation>
    <scope>IDENTIFICATION</scope>
    <source>
        <strain evidence="13">CBS 781.70</strain>
    </source>
</reference>
<feature type="compositionally biased region" description="Gly residues" evidence="9">
    <location>
        <begin position="922"/>
        <end position="934"/>
    </location>
</feature>
<dbReference type="Gene3D" id="3.30.70.940">
    <property type="entry name" value="NusG, N-terminal domain"/>
    <property type="match status" value="1"/>
</dbReference>
<feature type="compositionally biased region" description="Basic and acidic residues" evidence="9">
    <location>
        <begin position="895"/>
        <end position="920"/>
    </location>
</feature>
<dbReference type="Pfam" id="PF23291">
    <property type="entry name" value="KOW4_SPT5"/>
    <property type="match status" value="1"/>
</dbReference>
<dbReference type="InterPro" id="IPR005824">
    <property type="entry name" value="KOW"/>
</dbReference>
<dbReference type="CDD" id="cd06082">
    <property type="entry name" value="KOW_Spt5_2"/>
    <property type="match status" value="1"/>
</dbReference>
<dbReference type="Pfam" id="PF23290">
    <property type="entry name" value="KOW5_SPT5"/>
    <property type="match status" value="1"/>
</dbReference>
<dbReference type="InterPro" id="IPR005100">
    <property type="entry name" value="NGN-domain"/>
</dbReference>
<feature type="compositionally biased region" description="Acidic residues" evidence="9">
    <location>
        <begin position="76"/>
        <end position="122"/>
    </location>
</feature>
<dbReference type="Pfam" id="PF11942">
    <property type="entry name" value="Spt5_N"/>
    <property type="match status" value="1"/>
</dbReference>
<feature type="domain" description="KOW" evidence="10">
    <location>
        <begin position="492"/>
        <end position="519"/>
    </location>
</feature>
<dbReference type="InterPro" id="IPR022581">
    <property type="entry name" value="Spt5_N"/>
</dbReference>
<keyword evidence="11 13" id="KW-0251">Elongation factor</keyword>
<dbReference type="OrthoDB" id="28901at2759"/>
<evidence type="ECO:0000259" key="10">
    <source>
        <dbReference type="SMART" id="SM00739"/>
    </source>
</evidence>
<dbReference type="GO" id="GO:0032784">
    <property type="term" value="P:regulation of DNA-templated transcription elongation"/>
    <property type="evidence" value="ECO:0007669"/>
    <property type="project" value="InterPro"/>
</dbReference>
<dbReference type="InterPro" id="IPR036735">
    <property type="entry name" value="NGN_dom_sf"/>
</dbReference>
<dbReference type="FunFam" id="2.30.30.30:FF:000018">
    <property type="entry name" value="Transcription elongation factor SPT5"/>
    <property type="match status" value="1"/>
</dbReference>
<dbReference type="CDD" id="cd06081">
    <property type="entry name" value="KOW_Spt5_1"/>
    <property type="match status" value="1"/>
</dbReference>
<dbReference type="InterPro" id="IPR008991">
    <property type="entry name" value="Translation_prot_SH3-like_sf"/>
</dbReference>
<comment type="similarity">
    <text evidence="2 8">Belongs to the SPT5 family.</text>
</comment>
<feature type="region of interest" description="Disordered" evidence="9">
    <location>
        <begin position="828"/>
        <end position="1099"/>
    </location>
</feature>
<keyword evidence="12" id="KW-1185">Reference proteome</keyword>
<dbReference type="AlphaFoldDB" id="A0A6G1FXF8"/>
<reference evidence="11 13" key="1">
    <citation type="submission" date="2020-01" db="EMBL/GenBank/DDBJ databases">
        <authorList>
            <consortium name="DOE Joint Genome Institute"/>
            <person name="Haridas S."/>
            <person name="Albert R."/>
            <person name="Binder M."/>
            <person name="Bloem J."/>
            <person name="Labutti K."/>
            <person name="Salamov A."/>
            <person name="Andreopoulos B."/>
            <person name="Baker S.E."/>
            <person name="Barry K."/>
            <person name="Bills G."/>
            <person name="Bluhm B.H."/>
            <person name="Cannon C."/>
            <person name="Castanera R."/>
            <person name="Culley D.E."/>
            <person name="Daum C."/>
            <person name="Ezra D."/>
            <person name="Gonzalez J.B."/>
            <person name="Henrissat B."/>
            <person name="Kuo A."/>
            <person name="Liang C."/>
            <person name="Lipzen A."/>
            <person name="Lutzoni F."/>
            <person name="Magnuson J."/>
            <person name="Mondo S."/>
            <person name="Nolan M."/>
            <person name="Ohm R."/>
            <person name="Pangilinan J."/>
            <person name="Park H.-J."/>
            <person name="Ramirez L."/>
            <person name="Alfaro M."/>
            <person name="Sun H."/>
            <person name="Tritt A."/>
            <person name="Yoshinaga Y."/>
            <person name="Zwiers L.-H."/>
            <person name="Turgeon B.G."/>
            <person name="Goodwin S.B."/>
            <person name="Spatafora J.W."/>
            <person name="Crous P.W."/>
            <person name="Grigoriev I.V."/>
        </authorList>
    </citation>
    <scope>NUCLEOTIDE SEQUENCE</scope>
    <source>
        <strain evidence="11 13">CBS 781.70</strain>
    </source>
</reference>
<evidence type="ECO:0000256" key="7">
    <source>
        <dbReference type="ARBA" id="ARBA00025870"/>
    </source>
</evidence>
<evidence type="ECO:0000256" key="8">
    <source>
        <dbReference type="PIRNR" id="PIRNR036945"/>
    </source>
</evidence>
<dbReference type="InterPro" id="IPR057936">
    <property type="entry name" value="KOWx_Spt5"/>
</dbReference>
<accession>A0A6G1FXF8</accession>